<evidence type="ECO:0000256" key="6">
    <source>
        <dbReference type="ARBA" id="ARBA00023136"/>
    </source>
</evidence>
<dbReference type="InterPro" id="IPR043458">
    <property type="entry name" value="GPR158/179"/>
</dbReference>
<dbReference type="PANTHER" id="PTHR32546:SF25">
    <property type="entry name" value="MIP05539P"/>
    <property type="match status" value="1"/>
</dbReference>
<feature type="non-terminal residue" evidence="13">
    <location>
        <position position="861"/>
    </location>
</feature>
<dbReference type="SUPFAM" id="SSF51126">
    <property type="entry name" value="Pectin lyase-like"/>
    <property type="match status" value="1"/>
</dbReference>
<feature type="chain" id="PRO_5020590591" description="G-protein coupled receptors family 3 profile domain-containing protein" evidence="11">
    <location>
        <begin position="19"/>
        <end position="861"/>
    </location>
</feature>
<feature type="transmembrane region" description="Helical" evidence="10">
    <location>
        <begin position="818"/>
        <end position="840"/>
    </location>
</feature>
<keyword evidence="4 10" id="KW-1133">Transmembrane helix</keyword>
<accession>A0A4P9YET0</accession>
<evidence type="ECO:0000256" key="1">
    <source>
        <dbReference type="ARBA" id="ARBA00004651"/>
    </source>
</evidence>
<organism evidence="13 14">
    <name type="scientific">Rozella allomycis (strain CSF55)</name>
    <dbReference type="NCBI Taxonomy" id="988480"/>
    <lineage>
        <taxon>Eukaryota</taxon>
        <taxon>Fungi</taxon>
        <taxon>Fungi incertae sedis</taxon>
        <taxon>Cryptomycota</taxon>
        <taxon>Cryptomycota incertae sedis</taxon>
        <taxon>Rozella</taxon>
    </lineage>
</organism>
<feature type="transmembrane region" description="Helical" evidence="10">
    <location>
        <begin position="725"/>
        <end position="750"/>
    </location>
</feature>
<name>A0A4P9YET0_ROZAC</name>
<dbReference type="InterPro" id="IPR017978">
    <property type="entry name" value="GPCR_3_C"/>
</dbReference>
<evidence type="ECO:0000256" key="4">
    <source>
        <dbReference type="ARBA" id="ARBA00022989"/>
    </source>
</evidence>
<dbReference type="SMART" id="SM00710">
    <property type="entry name" value="PbH1"/>
    <property type="match status" value="6"/>
</dbReference>
<dbReference type="EMBL" id="ML005739">
    <property type="protein sequence ID" value="RKP17638.1"/>
    <property type="molecule type" value="Genomic_DNA"/>
</dbReference>
<evidence type="ECO:0000259" key="12">
    <source>
        <dbReference type="PROSITE" id="PS50259"/>
    </source>
</evidence>
<dbReference type="Proteomes" id="UP000281549">
    <property type="component" value="Unassembled WGS sequence"/>
</dbReference>
<evidence type="ECO:0000313" key="14">
    <source>
        <dbReference type="Proteomes" id="UP000281549"/>
    </source>
</evidence>
<feature type="domain" description="G-protein coupled receptors family 3 profile" evidence="12">
    <location>
        <begin position="665"/>
        <end position="861"/>
    </location>
</feature>
<dbReference type="InterPro" id="IPR011050">
    <property type="entry name" value="Pectin_lyase_fold/virulence"/>
</dbReference>
<sequence>MMLTILLFAVSFIRSAISFVSCPTGYKLCTFADGPYISSGLLSLSNCVYENCPYLILGGDAVLNNVTFKNNNYGANWGPNGGAIFVQNNYNLNLTNVVFQNLYVNGAGSGVFFASSSTVPDYFTNVTFIGNNALNGADMYIASSRTLICNNCVSRNAYTRNNGGFIYGTNSITVIATGGGCYGATAVNWGACFMFDASCNLILNDFDAIGLTSTAGGFGFFNNDMTANLTNVRVYNSSASNQAGCIYAFSHGLINIRDSNFTSCFSPSTGGAFVVQTSITLNLYNTIVAKSKCNGCANAVAFVYGACNFNILQGSKIVETIGSPITISNTNSKLVCDGDSEISDTTNGGSGGAIAFLAGSSGLIGRCSMARNSVSNIGGALVVQDDVFVNITSGARFVGNQAYRGGALHFTGGSSASIGPNVTIMNNHAIAQGGGIYMDTTNNITISGANLVIQGNTAALNPSSGLAYLGKDNQGFILGSTTSEGNVVQGNVYVQYATTAQSILTSSLLQTFPQNTFVGLASTLNIVNADAFGDGIVMNLAQGIPDILVNSLDYFGNPSIVNLQAPVIVKLTEAIHNKTFLGESMKAILDVSTGIVNFTNLRFANNEPGRYRIVISALPGNLVPLPSATEDPYVQIVFNECNPLTERYSSSFSKCLPVIPINSGIRIGFAAIAVIMIIVCIVTMALLFHFREYHVVKANSYILVSVTIVGSILSFISLAIQAKNYFASCILGAWFENIGFTLVFAALLAKMYRIDRIFNHVKRNLNLKDTYLMRYIGLAVILMCSYLITWTFLSAPVPTETLMVDNTISADRCSTSTWSAGIVGIRLFITLIAAVLAYTIRNVPSDFNEAKLIGFATYNWV</sequence>
<evidence type="ECO:0000256" key="5">
    <source>
        <dbReference type="ARBA" id="ARBA00023040"/>
    </source>
</evidence>
<dbReference type="PANTHER" id="PTHR32546">
    <property type="entry name" value="G-PROTEIN COUPLED RECEPTOR 158-RELATED"/>
    <property type="match status" value="1"/>
</dbReference>
<evidence type="ECO:0000256" key="3">
    <source>
        <dbReference type="ARBA" id="ARBA00022692"/>
    </source>
</evidence>
<dbReference type="GO" id="GO:0004930">
    <property type="term" value="F:G protein-coupled receptor activity"/>
    <property type="evidence" value="ECO:0007669"/>
    <property type="project" value="UniProtKB-KW"/>
</dbReference>
<protein>
    <recommendedName>
        <fullName evidence="12">G-protein coupled receptors family 3 profile domain-containing protein</fullName>
    </recommendedName>
</protein>
<evidence type="ECO:0000256" key="10">
    <source>
        <dbReference type="SAM" id="Phobius"/>
    </source>
</evidence>
<keyword evidence="5" id="KW-0297">G-protein coupled receptor</keyword>
<keyword evidence="11" id="KW-0732">Signal</keyword>
<keyword evidence="6 10" id="KW-0472">Membrane</keyword>
<feature type="signal peptide" evidence="11">
    <location>
        <begin position="1"/>
        <end position="18"/>
    </location>
</feature>
<dbReference type="Pfam" id="PF00003">
    <property type="entry name" value="7tm_3"/>
    <property type="match status" value="1"/>
</dbReference>
<feature type="transmembrane region" description="Helical" evidence="10">
    <location>
        <begin position="771"/>
        <end position="793"/>
    </location>
</feature>
<keyword evidence="9" id="KW-0807">Transducer</keyword>
<keyword evidence="7" id="KW-0675">Receptor</keyword>
<gene>
    <name evidence="13" type="ORF">ROZALSC1DRAFT_24007</name>
</gene>
<dbReference type="InterPro" id="IPR006626">
    <property type="entry name" value="PbH1"/>
</dbReference>
<evidence type="ECO:0000256" key="9">
    <source>
        <dbReference type="ARBA" id="ARBA00023224"/>
    </source>
</evidence>
<evidence type="ECO:0000313" key="13">
    <source>
        <dbReference type="EMBL" id="RKP17638.1"/>
    </source>
</evidence>
<dbReference type="AlphaFoldDB" id="A0A4P9YET0"/>
<dbReference type="GO" id="GO:0005886">
    <property type="term" value="C:plasma membrane"/>
    <property type="evidence" value="ECO:0007669"/>
    <property type="project" value="UniProtKB-SubCell"/>
</dbReference>
<comment type="subcellular location">
    <subcellularLocation>
        <location evidence="1">Cell membrane</location>
        <topology evidence="1">Multi-pass membrane protein</topology>
    </subcellularLocation>
</comment>
<dbReference type="PROSITE" id="PS50259">
    <property type="entry name" value="G_PROTEIN_RECEP_F3_4"/>
    <property type="match status" value="1"/>
</dbReference>
<keyword evidence="3 10" id="KW-0812">Transmembrane</keyword>
<evidence type="ECO:0000256" key="11">
    <source>
        <dbReference type="SAM" id="SignalP"/>
    </source>
</evidence>
<evidence type="ECO:0000256" key="8">
    <source>
        <dbReference type="ARBA" id="ARBA00023180"/>
    </source>
</evidence>
<keyword evidence="8" id="KW-0325">Glycoprotein</keyword>
<proteinExistence type="predicted"/>
<evidence type="ECO:0000256" key="7">
    <source>
        <dbReference type="ARBA" id="ARBA00023170"/>
    </source>
</evidence>
<feature type="transmembrane region" description="Helical" evidence="10">
    <location>
        <begin position="700"/>
        <end position="719"/>
    </location>
</feature>
<feature type="transmembrane region" description="Helical" evidence="10">
    <location>
        <begin position="667"/>
        <end position="688"/>
    </location>
</feature>
<evidence type="ECO:0000256" key="2">
    <source>
        <dbReference type="ARBA" id="ARBA00022475"/>
    </source>
</evidence>
<reference evidence="14" key="1">
    <citation type="journal article" date="2018" name="Nat. Microbiol.">
        <title>Leveraging single-cell genomics to expand the fungal tree of life.</title>
        <authorList>
            <person name="Ahrendt S.R."/>
            <person name="Quandt C.A."/>
            <person name="Ciobanu D."/>
            <person name="Clum A."/>
            <person name="Salamov A."/>
            <person name="Andreopoulos B."/>
            <person name="Cheng J.F."/>
            <person name="Woyke T."/>
            <person name="Pelin A."/>
            <person name="Henrissat B."/>
            <person name="Reynolds N.K."/>
            <person name="Benny G.L."/>
            <person name="Smith M.E."/>
            <person name="James T.Y."/>
            <person name="Grigoriev I.V."/>
        </authorList>
    </citation>
    <scope>NUCLEOTIDE SEQUENCE [LARGE SCALE GENOMIC DNA]</scope>
    <source>
        <strain evidence="14">CSF55</strain>
    </source>
</reference>
<keyword evidence="2" id="KW-1003">Cell membrane</keyword>